<keyword evidence="2" id="KW-1185">Reference proteome</keyword>
<dbReference type="Gramene" id="Os08t0326900-02">
    <property type="protein sequence ID" value="Os08t0326900-02"/>
    <property type="gene ID" value="Os08g0326900"/>
</dbReference>
<evidence type="ECO:0000313" key="1">
    <source>
        <dbReference type="EMBL" id="BAT04911.1"/>
    </source>
</evidence>
<organism evidence="1 2">
    <name type="scientific">Oryza sativa subsp. japonica</name>
    <name type="common">Rice</name>
    <dbReference type="NCBI Taxonomy" id="39947"/>
    <lineage>
        <taxon>Eukaryota</taxon>
        <taxon>Viridiplantae</taxon>
        <taxon>Streptophyta</taxon>
        <taxon>Embryophyta</taxon>
        <taxon>Tracheophyta</taxon>
        <taxon>Spermatophyta</taxon>
        <taxon>Magnoliopsida</taxon>
        <taxon>Liliopsida</taxon>
        <taxon>Poales</taxon>
        <taxon>Poaceae</taxon>
        <taxon>BOP clade</taxon>
        <taxon>Oryzoideae</taxon>
        <taxon>Oryzeae</taxon>
        <taxon>Oryzinae</taxon>
        <taxon>Oryza</taxon>
        <taxon>Oryza sativa</taxon>
    </lineage>
</organism>
<protein>
    <submittedName>
        <fullName evidence="1">Os08g0326900 protein</fullName>
    </submittedName>
</protein>
<dbReference type="AlphaFoldDB" id="A0A0P0XEF7"/>
<dbReference type="Proteomes" id="UP000059680">
    <property type="component" value="Chromosome 8"/>
</dbReference>
<dbReference type="ExpressionAtlas" id="A0A0P0XEF7">
    <property type="expression patterns" value="baseline and differential"/>
</dbReference>
<proteinExistence type="predicted"/>
<accession>A0A0P0XEF7</accession>
<reference evidence="2" key="1">
    <citation type="journal article" date="2005" name="Nature">
        <title>The map-based sequence of the rice genome.</title>
        <authorList>
            <consortium name="International rice genome sequencing project (IRGSP)"/>
            <person name="Matsumoto T."/>
            <person name="Wu J."/>
            <person name="Kanamori H."/>
            <person name="Katayose Y."/>
            <person name="Fujisawa M."/>
            <person name="Namiki N."/>
            <person name="Mizuno H."/>
            <person name="Yamamoto K."/>
            <person name="Antonio B.A."/>
            <person name="Baba T."/>
            <person name="Sakata K."/>
            <person name="Nagamura Y."/>
            <person name="Aoki H."/>
            <person name="Arikawa K."/>
            <person name="Arita K."/>
            <person name="Bito T."/>
            <person name="Chiden Y."/>
            <person name="Fujitsuka N."/>
            <person name="Fukunaka R."/>
            <person name="Hamada M."/>
            <person name="Harada C."/>
            <person name="Hayashi A."/>
            <person name="Hijishita S."/>
            <person name="Honda M."/>
            <person name="Hosokawa S."/>
            <person name="Ichikawa Y."/>
            <person name="Idonuma A."/>
            <person name="Iijima M."/>
            <person name="Ikeda M."/>
            <person name="Ikeno M."/>
            <person name="Ito K."/>
            <person name="Ito S."/>
            <person name="Ito T."/>
            <person name="Ito Y."/>
            <person name="Ito Y."/>
            <person name="Iwabuchi A."/>
            <person name="Kamiya K."/>
            <person name="Karasawa W."/>
            <person name="Kurita K."/>
            <person name="Katagiri S."/>
            <person name="Kikuta A."/>
            <person name="Kobayashi H."/>
            <person name="Kobayashi N."/>
            <person name="Machita K."/>
            <person name="Maehara T."/>
            <person name="Masukawa M."/>
            <person name="Mizubayashi T."/>
            <person name="Mukai Y."/>
            <person name="Nagasaki H."/>
            <person name="Nagata Y."/>
            <person name="Naito S."/>
            <person name="Nakashima M."/>
            <person name="Nakama Y."/>
            <person name="Nakamichi Y."/>
            <person name="Nakamura M."/>
            <person name="Meguro A."/>
            <person name="Negishi M."/>
            <person name="Ohta I."/>
            <person name="Ohta T."/>
            <person name="Okamoto M."/>
            <person name="Ono N."/>
            <person name="Saji S."/>
            <person name="Sakaguchi M."/>
            <person name="Sakai K."/>
            <person name="Shibata M."/>
            <person name="Shimokawa T."/>
            <person name="Song J."/>
            <person name="Takazaki Y."/>
            <person name="Terasawa K."/>
            <person name="Tsugane M."/>
            <person name="Tsuji K."/>
            <person name="Ueda S."/>
            <person name="Waki K."/>
            <person name="Yamagata H."/>
            <person name="Yamamoto M."/>
            <person name="Yamamoto S."/>
            <person name="Yamane H."/>
            <person name="Yoshiki S."/>
            <person name="Yoshihara R."/>
            <person name="Yukawa K."/>
            <person name="Zhong H."/>
            <person name="Yano M."/>
            <person name="Yuan Q."/>
            <person name="Ouyang S."/>
            <person name="Liu J."/>
            <person name="Jones K.M."/>
            <person name="Gansberger K."/>
            <person name="Moffat K."/>
            <person name="Hill J."/>
            <person name="Bera J."/>
            <person name="Fadrosh D."/>
            <person name="Jin S."/>
            <person name="Johri S."/>
            <person name="Kim M."/>
            <person name="Overton L."/>
            <person name="Reardon M."/>
            <person name="Tsitrin T."/>
            <person name="Vuong H."/>
            <person name="Weaver B."/>
            <person name="Ciecko A."/>
            <person name="Tallon L."/>
            <person name="Jackson J."/>
            <person name="Pai G."/>
            <person name="Aken S.V."/>
            <person name="Utterback T."/>
            <person name="Reidmuller S."/>
            <person name="Feldblyum T."/>
            <person name="Hsiao J."/>
            <person name="Zismann V."/>
            <person name="Iobst S."/>
            <person name="de Vazeille A.R."/>
            <person name="Buell C.R."/>
            <person name="Ying K."/>
            <person name="Li Y."/>
            <person name="Lu T."/>
            <person name="Huang Y."/>
            <person name="Zhao Q."/>
            <person name="Feng Q."/>
            <person name="Zhang L."/>
            <person name="Zhu J."/>
            <person name="Weng Q."/>
            <person name="Mu J."/>
            <person name="Lu Y."/>
            <person name="Fan D."/>
            <person name="Liu Y."/>
            <person name="Guan J."/>
            <person name="Zhang Y."/>
            <person name="Yu S."/>
            <person name="Liu X."/>
            <person name="Zhang Y."/>
            <person name="Hong G."/>
            <person name="Han B."/>
            <person name="Choisne N."/>
            <person name="Demange N."/>
            <person name="Orjeda G."/>
            <person name="Samain S."/>
            <person name="Cattolico L."/>
            <person name="Pelletier E."/>
            <person name="Couloux A."/>
            <person name="Segurens B."/>
            <person name="Wincker P."/>
            <person name="D'Hont A."/>
            <person name="Scarpelli C."/>
            <person name="Weissenbach J."/>
            <person name="Salanoubat M."/>
            <person name="Quetier F."/>
            <person name="Yu Y."/>
            <person name="Kim H.R."/>
            <person name="Rambo T."/>
            <person name="Currie J."/>
            <person name="Collura K."/>
            <person name="Luo M."/>
            <person name="Yang T."/>
            <person name="Ammiraju J.S.S."/>
            <person name="Engler F."/>
            <person name="Soderlund C."/>
            <person name="Wing R.A."/>
            <person name="Palmer L.E."/>
            <person name="de la Bastide M."/>
            <person name="Spiegel L."/>
            <person name="Nascimento L."/>
            <person name="Zutavern T."/>
            <person name="O'Shaughnessy A."/>
            <person name="Dike S."/>
            <person name="Dedhia N."/>
            <person name="Preston R."/>
            <person name="Balija V."/>
            <person name="McCombie W.R."/>
            <person name="Chow T."/>
            <person name="Chen H."/>
            <person name="Chung M."/>
            <person name="Chen C."/>
            <person name="Shaw J."/>
            <person name="Wu H."/>
            <person name="Hsiao K."/>
            <person name="Chao Y."/>
            <person name="Chu M."/>
            <person name="Cheng C."/>
            <person name="Hour A."/>
            <person name="Lee P."/>
            <person name="Lin S."/>
            <person name="Lin Y."/>
            <person name="Liou J."/>
            <person name="Liu S."/>
            <person name="Hsing Y."/>
            <person name="Raghuvanshi S."/>
            <person name="Mohanty A."/>
            <person name="Bharti A.K."/>
            <person name="Gaur A."/>
            <person name="Gupta V."/>
            <person name="Kumar D."/>
            <person name="Ravi V."/>
            <person name="Vij S."/>
            <person name="Kapur A."/>
            <person name="Khurana P."/>
            <person name="Khurana P."/>
            <person name="Khurana J.P."/>
            <person name="Tyagi A.K."/>
            <person name="Gaikwad K."/>
            <person name="Singh A."/>
            <person name="Dalal V."/>
            <person name="Srivastava S."/>
            <person name="Dixit A."/>
            <person name="Pal A.K."/>
            <person name="Ghazi I.A."/>
            <person name="Yadav M."/>
            <person name="Pandit A."/>
            <person name="Bhargava A."/>
            <person name="Sureshbabu K."/>
            <person name="Batra K."/>
            <person name="Sharma T.R."/>
            <person name="Mohapatra T."/>
            <person name="Singh N.K."/>
            <person name="Messing J."/>
            <person name="Nelson A.B."/>
            <person name="Fuks G."/>
            <person name="Kavchok S."/>
            <person name="Keizer G."/>
            <person name="Linton E."/>
            <person name="Llaca V."/>
            <person name="Song R."/>
            <person name="Tanyolac B."/>
            <person name="Young S."/>
            <person name="Ho-Il K."/>
            <person name="Hahn J.H."/>
            <person name="Sangsakoo G."/>
            <person name="Vanavichit A."/>
            <person name="de Mattos Luiz.A.T."/>
            <person name="Zimmer P.D."/>
            <person name="Malone G."/>
            <person name="Dellagostin O."/>
            <person name="de Oliveira A.C."/>
            <person name="Bevan M."/>
            <person name="Bancroft I."/>
            <person name="Minx P."/>
            <person name="Cordum H."/>
            <person name="Wilson R."/>
            <person name="Cheng Z."/>
            <person name="Jin W."/>
            <person name="Jiang J."/>
            <person name="Leong S.A."/>
            <person name="Iwama H."/>
            <person name="Gojobori T."/>
            <person name="Itoh T."/>
            <person name="Niimura Y."/>
            <person name="Fujii Y."/>
            <person name="Habara T."/>
            <person name="Sakai H."/>
            <person name="Sato Y."/>
            <person name="Wilson G."/>
            <person name="Kumar K."/>
            <person name="McCouch S."/>
            <person name="Juretic N."/>
            <person name="Hoen D."/>
            <person name="Wright S."/>
            <person name="Bruskiewich R."/>
            <person name="Bureau T."/>
            <person name="Miyao A."/>
            <person name="Hirochika H."/>
            <person name="Nishikawa T."/>
            <person name="Kadowaki K."/>
            <person name="Sugiura M."/>
            <person name="Burr B."/>
            <person name="Sasaki T."/>
        </authorList>
    </citation>
    <scope>NUCLEOTIDE SEQUENCE [LARGE SCALE GENOMIC DNA]</scope>
    <source>
        <strain evidence="2">cv. Nipponbare</strain>
    </source>
</reference>
<evidence type="ECO:0000313" key="2">
    <source>
        <dbReference type="Proteomes" id="UP000059680"/>
    </source>
</evidence>
<gene>
    <name evidence="1" type="ordered locus">Os08g0326900</name>
    <name evidence="1" type="ORF">OSNPB_080326900</name>
</gene>
<name>A0A0P0XEF7_ORYSJ</name>
<reference evidence="1 2" key="3">
    <citation type="journal article" date="2013" name="Rice">
        <title>Improvement of the Oryza sativa Nipponbare reference genome using next generation sequence and optical map data.</title>
        <authorList>
            <person name="Kawahara Y."/>
            <person name="de la Bastide M."/>
            <person name="Hamilton J.P."/>
            <person name="Kanamori H."/>
            <person name="McCombie W.R."/>
            <person name="Ouyang S."/>
            <person name="Schwartz D.C."/>
            <person name="Tanaka T."/>
            <person name="Wu J."/>
            <person name="Zhou S."/>
            <person name="Childs K.L."/>
            <person name="Davidson R.M."/>
            <person name="Lin H."/>
            <person name="Quesada-Ocampo L."/>
            <person name="Vaillancourt B."/>
            <person name="Sakai H."/>
            <person name="Lee S.S."/>
            <person name="Kim J."/>
            <person name="Numa H."/>
            <person name="Itoh T."/>
            <person name="Buell C.R."/>
            <person name="Matsumoto T."/>
        </authorList>
    </citation>
    <scope>NUCLEOTIDE SEQUENCE [LARGE SCALE GENOMIC DNA]</scope>
    <source>
        <strain evidence="2">cv. Nipponbare</strain>
    </source>
</reference>
<sequence length="46" mass="4957">MARRRVSAGAASTPIHQIGIQGRTTKVTLFSIPHSLFPSLSSFLDC</sequence>
<dbReference type="EMBL" id="AP014964">
    <property type="protein sequence ID" value="BAT04911.1"/>
    <property type="molecule type" value="Genomic_DNA"/>
</dbReference>
<reference evidence="1 2" key="2">
    <citation type="journal article" date="2013" name="Plant Cell Physiol.">
        <title>Rice Annotation Project Database (RAP-DB): an integrative and interactive database for rice genomics.</title>
        <authorList>
            <person name="Sakai H."/>
            <person name="Lee S.S."/>
            <person name="Tanaka T."/>
            <person name="Numa H."/>
            <person name="Kim J."/>
            <person name="Kawahara Y."/>
            <person name="Wakimoto H."/>
            <person name="Yang C.C."/>
            <person name="Iwamoto M."/>
            <person name="Abe T."/>
            <person name="Yamada Y."/>
            <person name="Muto A."/>
            <person name="Inokuchi H."/>
            <person name="Ikemura T."/>
            <person name="Matsumoto T."/>
            <person name="Sasaki T."/>
            <person name="Itoh T."/>
        </authorList>
    </citation>
    <scope>NUCLEOTIDE SEQUENCE [LARGE SCALE GENOMIC DNA]</scope>
    <source>
        <strain evidence="2">cv. Nipponbare</strain>
    </source>
</reference>